<evidence type="ECO:0000256" key="6">
    <source>
        <dbReference type="ARBA" id="ARBA00022771"/>
    </source>
</evidence>
<feature type="zinc finger region" description="UBR-type" evidence="10">
    <location>
        <begin position="51"/>
        <end position="121"/>
    </location>
</feature>
<evidence type="ECO:0000256" key="4">
    <source>
        <dbReference type="ARBA" id="ARBA00022679"/>
    </source>
</evidence>
<dbReference type="EC" id="2.3.2.27" evidence="3"/>
<evidence type="ECO:0000256" key="1">
    <source>
        <dbReference type="ARBA" id="ARBA00000900"/>
    </source>
</evidence>
<protein>
    <recommendedName>
        <fullName evidence="3">RING-type E3 ubiquitin transferase</fullName>
        <ecNumber evidence="3">2.3.2.27</ecNumber>
    </recommendedName>
</protein>
<comment type="similarity">
    <text evidence="9">Belongs to the E3 ubiquitin-protein ligase UBR1-like family.</text>
</comment>
<feature type="domain" description="UBR-type" evidence="11">
    <location>
        <begin position="51"/>
        <end position="121"/>
    </location>
</feature>
<dbReference type="PROSITE" id="PS51157">
    <property type="entry name" value="ZF_UBR"/>
    <property type="match status" value="1"/>
</dbReference>
<reference evidence="12" key="1">
    <citation type="submission" date="2021-01" db="EMBL/GenBank/DDBJ databases">
        <authorList>
            <consortium name="Genoscope - CEA"/>
            <person name="William W."/>
        </authorList>
    </citation>
    <scope>NUCLEOTIDE SEQUENCE</scope>
</reference>
<dbReference type="OrthoDB" id="298156at2759"/>
<gene>
    <name evidence="12" type="ORF">PSON_ATCC_30995.1.T1260169</name>
</gene>
<evidence type="ECO:0000259" key="11">
    <source>
        <dbReference type="PROSITE" id="PS51157"/>
    </source>
</evidence>
<dbReference type="Pfam" id="PF02207">
    <property type="entry name" value="zf-UBR"/>
    <property type="match status" value="1"/>
</dbReference>
<keyword evidence="4" id="KW-0808">Transferase</keyword>
<comment type="caution">
    <text evidence="12">The sequence shown here is derived from an EMBL/GenBank/DDBJ whole genome shotgun (WGS) entry which is preliminary data.</text>
</comment>
<keyword evidence="6" id="KW-0863">Zinc-finger</keyword>
<dbReference type="PANTHER" id="PTHR38924:SF2">
    <property type="entry name" value="CHROMOSOME UNDETERMINED SCAFFOLD_10, WHOLE GENOME SHOTGUN SEQUENCE"/>
    <property type="match status" value="1"/>
</dbReference>
<evidence type="ECO:0000256" key="7">
    <source>
        <dbReference type="ARBA" id="ARBA00022786"/>
    </source>
</evidence>
<keyword evidence="8" id="KW-0862">Zinc</keyword>
<dbReference type="GO" id="GO:0008270">
    <property type="term" value="F:zinc ion binding"/>
    <property type="evidence" value="ECO:0007669"/>
    <property type="project" value="UniProtKB-KW"/>
</dbReference>
<evidence type="ECO:0000256" key="3">
    <source>
        <dbReference type="ARBA" id="ARBA00012483"/>
    </source>
</evidence>
<keyword evidence="5" id="KW-0479">Metal-binding</keyword>
<keyword evidence="7" id="KW-0833">Ubl conjugation pathway</keyword>
<name>A0A8S1R1S0_9CILI</name>
<evidence type="ECO:0000256" key="10">
    <source>
        <dbReference type="PROSITE-ProRule" id="PRU00508"/>
    </source>
</evidence>
<evidence type="ECO:0000313" key="12">
    <source>
        <dbReference type="EMBL" id="CAD8120530.1"/>
    </source>
</evidence>
<dbReference type="Proteomes" id="UP000692954">
    <property type="component" value="Unassembled WGS sequence"/>
</dbReference>
<dbReference type="FunFam" id="2.10.110.30:FF:000002">
    <property type="entry name" value="Putative e3 ubiquitin-protein ligase ubr3"/>
    <property type="match status" value="1"/>
</dbReference>
<evidence type="ECO:0000256" key="8">
    <source>
        <dbReference type="ARBA" id="ARBA00022833"/>
    </source>
</evidence>
<dbReference type="EMBL" id="CAJJDN010000126">
    <property type="protein sequence ID" value="CAD8120530.1"/>
    <property type="molecule type" value="Genomic_DNA"/>
</dbReference>
<accession>A0A8S1R1S0</accession>
<evidence type="ECO:0000313" key="13">
    <source>
        <dbReference type="Proteomes" id="UP000692954"/>
    </source>
</evidence>
<keyword evidence="13" id="KW-1185">Reference proteome</keyword>
<evidence type="ECO:0000256" key="5">
    <source>
        <dbReference type="ARBA" id="ARBA00022723"/>
    </source>
</evidence>
<evidence type="ECO:0000256" key="9">
    <source>
        <dbReference type="ARBA" id="ARBA00046341"/>
    </source>
</evidence>
<dbReference type="InterPro" id="IPR003126">
    <property type="entry name" value="Znf_UBR"/>
</dbReference>
<comment type="pathway">
    <text evidence="2">Protein modification; protein ubiquitination.</text>
</comment>
<sequence length="1439" mass="169173">MNIQGLIDTIKDAANTQDQKSDFQLVQQVLNLTNDEFEGKIIKLKGTGCKSICSGSLPLNILFYKCFDCSKEPTHVYCQECYVPEKHQNHVVTYHYSNGGCCDCGDTLVMKKKSFCAKHSQTQIQTPNPEMIFGENLTRRFKYFIMISFALLFESTQKIVDYTEQLMSQIQDAIVTLKVENSQSFMNDNMAEFLEKEKALRDCKKIYRLIFRILKFLTQDNITWSYATSRFLQIHIDCNIQKQIKLYHVHYNNHFGQFKLEKKEQLCLCSILNLFVKHNVFFSRFQQDDPNIISELFYELHADENFKPYLCKQILINFHYLYNPVQVFKLITIQGEQIKFRLNTINYTVQSKLNEIFPKLAQNNSIKKIYCKNKVEKASLFGYFYQFMGHLILSLLNLYKEFKNSQIYQLFDIFSNQLLLLPICDEQTHQYCSLFDDMILQQFYDEVVKKLFEQIFEILGFDAELFKFSLMHPQNPKFGQLQTNSLLIYALFKIYPCRQTETSTFHFLNPNEAQKFINSVVLQNKILQGYRRLLSVLVDTWKDVYRQNKVGLKNIFRLTINYFLNNYVAQFRLKPPDTILKNYLSNVVVCDRNFINLLSLFLMDYNNPLEAQEDLFETSGLSPQKFREVMLQLLKRTLLNNIVLTKKGGNSTTIYKGQFKIYKEEYKLKEVSLEQVDVAYIQLYAFLFGAQGINDIVSNYKEIAEFFQYKSDPSFLICRIAQTDYDLIQCVGDMFGNDLPEQFQKGLNKLFQTIFYAQSFYQENDLRELLRKFSYDSSLDLQKIILSSCELNQDNQQLQLKRSLLPVQYEPIFASLVLQLKEQIIDKLKTQNDQPSQLFGTALANELNQINQDKSTLTQKRLAILKAIANDVEQQILQEIIKQLHAQLEQGLVKNISQVLEDYSIYINLVFLCNKHFPCSQSILKQNLSTISQICLQIVSDVNLTQTSNNIYSIFASLLDETTVTLDFQSDALRACRSQIKKAKYQEKFNNMGSQFSSQFDNTPTQMATETCSLCQLPFEQDEVQYRALLIQYSNLHKYIQMIPLPPQQVELSDFFQIVSSCCQHTFHQQCLQQNQKKYSIGEFKYLQCPLCLSPYNFPFVSTIYIKDAHDKKLTENLKFFLQTLIDKKAGEYYEKYSVNQEERVLKIYDEIFSQVLCNLLFQLLSDLKQFQEKKMHLLLQDILVLLRIIYKENQSTILQKINQDNQIFFIILNLLLQFQIKEKKINNLQQELKSALSGNQNQSAIIEALTQNIIISYFDQRLLPYQIDNITQSLKQQYIQKFQLNFKDFLLRYYLAPCQKKKCKFLPFQRISNQEQCQYLCLICFKKMCCHFCGRLSEKKNGNLLRHCCKKHNGKTLYLNLRNSEIIIMQAPYITINNNPLFKNLIGELPFIGYNQSTYYERYKLNLKAIDQIIEIILGEKYIHKFFLKINKVHSTTL</sequence>
<dbReference type="PANTHER" id="PTHR38924">
    <property type="entry name" value="ASPARAGINE AND ASPARTATE RICH PROTEIN 1"/>
    <property type="match status" value="1"/>
</dbReference>
<evidence type="ECO:0000256" key="2">
    <source>
        <dbReference type="ARBA" id="ARBA00004906"/>
    </source>
</evidence>
<organism evidence="12 13">
    <name type="scientific">Paramecium sonneborni</name>
    <dbReference type="NCBI Taxonomy" id="65129"/>
    <lineage>
        <taxon>Eukaryota</taxon>
        <taxon>Sar</taxon>
        <taxon>Alveolata</taxon>
        <taxon>Ciliophora</taxon>
        <taxon>Intramacronucleata</taxon>
        <taxon>Oligohymenophorea</taxon>
        <taxon>Peniculida</taxon>
        <taxon>Parameciidae</taxon>
        <taxon>Paramecium</taxon>
    </lineage>
</organism>
<comment type="catalytic activity">
    <reaction evidence="1">
        <text>S-ubiquitinyl-[E2 ubiquitin-conjugating enzyme]-L-cysteine + [acceptor protein]-L-lysine = [E2 ubiquitin-conjugating enzyme]-L-cysteine + N(6)-ubiquitinyl-[acceptor protein]-L-lysine.</text>
        <dbReference type="EC" id="2.3.2.27"/>
    </reaction>
</comment>
<dbReference type="CDD" id="cd19670">
    <property type="entry name" value="UBR-box_UBR1_2_3"/>
    <property type="match status" value="1"/>
</dbReference>
<dbReference type="SMART" id="SM00396">
    <property type="entry name" value="ZnF_UBR1"/>
    <property type="match status" value="1"/>
</dbReference>
<proteinExistence type="inferred from homology"/>
<dbReference type="GO" id="GO:0061630">
    <property type="term" value="F:ubiquitin protein ligase activity"/>
    <property type="evidence" value="ECO:0007669"/>
    <property type="project" value="UniProtKB-EC"/>
</dbReference>